<proteinExistence type="predicted"/>
<keyword evidence="1" id="KW-0472">Membrane</keyword>
<keyword evidence="1" id="KW-1133">Transmembrane helix</keyword>
<dbReference type="Proteomes" id="UP001249851">
    <property type="component" value="Unassembled WGS sequence"/>
</dbReference>
<feature type="transmembrane region" description="Helical" evidence="1">
    <location>
        <begin position="35"/>
        <end position="54"/>
    </location>
</feature>
<evidence type="ECO:0000313" key="2">
    <source>
        <dbReference type="EMBL" id="KAK2551576.1"/>
    </source>
</evidence>
<evidence type="ECO:0000313" key="3">
    <source>
        <dbReference type="Proteomes" id="UP001249851"/>
    </source>
</evidence>
<sequence length="192" mass="21371">MIVKCDSDSTAFILHCTFTSVFCLRHECCKLKATVLMILAISDMMAALCRKFAYVVFQNGMWSDFTCICRHPQMLLQIGASFLNLALIAINAKVSKKSQVTGCQSYTHLVLFNGLSFMLAASATNVASGVLYNAGETLAAEYTQGVTFLMSMYRIIFLSLDSLYYACTEEEDDEQEAFRDKQGPGKHITIQM</sequence>
<keyword evidence="3" id="KW-1185">Reference proteome</keyword>
<reference evidence="2" key="1">
    <citation type="journal article" date="2023" name="G3 (Bethesda)">
        <title>Whole genome assembly and annotation of the endangered Caribbean coral Acropora cervicornis.</title>
        <authorList>
            <person name="Selwyn J.D."/>
            <person name="Vollmer S.V."/>
        </authorList>
    </citation>
    <scope>NUCLEOTIDE SEQUENCE</scope>
    <source>
        <strain evidence="2">K2</strain>
    </source>
</reference>
<gene>
    <name evidence="2" type="ORF">P5673_027555</name>
</gene>
<comment type="caution">
    <text evidence="2">The sequence shown here is derived from an EMBL/GenBank/DDBJ whole genome shotgun (WGS) entry which is preliminary data.</text>
</comment>
<name>A0AAD9PYV7_ACRCE</name>
<keyword evidence="1" id="KW-0812">Transmembrane</keyword>
<reference evidence="2" key="2">
    <citation type="journal article" date="2023" name="Science">
        <title>Genomic signatures of disease resistance in endangered staghorn corals.</title>
        <authorList>
            <person name="Vollmer S.V."/>
            <person name="Selwyn J.D."/>
            <person name="Despard B.A."/>
            <person name="Roesel C.L."/>
        </authorList>
    </citation>
    <scope>NUCLEOTIDE SEQUENCE</scope>
    <source>
        <strain evidence="2">K2</strain>
    </source>
</reference>
<feature type="transmembrane region" description="Helical" evidence="1">
    <location>
        <begin position="74"/>
        <end position="94"/>
    </location>
</feature>
<feature type="transmembrane region" description="Helical" evidence="1">
    <location>
        <begin position="146"/>
        <end position="166"/>
    </location>
</feature>
<protein>
    <submittedName>
        <fullName evidence="2">Uncharacterized protein</fullName>
    </submittedName>
</protein>
<accession>A0AAD9PYV7</accession>
<evidence type="ECO:0000256" key="1">
    <source>
        <dbReference type="SAM" id="Phobius"/>
    </source>
</evidence>
<organism evidence="2 3">
    <name type="scientific">Acropora cervicornis</name>
    <name type="common">Staghorn coral</name>
    <dbReference type="NCBI Taxonomy" id="6130"/>
    <lineage>
        <taxon>Eukaryota</taxon>
        <taxon>Metazoa</taxon>
        <taxon>Cnidaria</taxon>
        <taxon>Anthozoa</taxon>
        <taxon>Hexacorallia</taxon>
        <taxon>Scleractinia</taxon>
        <taxon>Astrocoeniina</taxon>
        <taxon>Acroporidae</taxon>
        <taxon>Acropora</taxon>
    </lineage>
</organism>
<dbReference type="EMBL" id="JARQWQ010000096">
    <property type="protein sequence ID" value="KAK2551576.1"/>
    <property type="molecule type" value="Genomic_DNA"/>
</dbReference>
<feature type="transmembrane region" description="Helical" evidence="1">
    <location>
        <begin position="106"/>
        <end position="126"/>
    </location>
</feature>
<dbReference type="AlphaFoldDB" id="A0AAD9PYV7"/>